<gene>
    <name evidence="2" type="ORF">PECUL_23A048677</name>
</gene>
<evidence type="ECO:0000256" key="1">
    <source>
        <dbReference type="SAM" id="MobiDB-lite"/>
    </source>
</evidence>
<name>A0AAD1S1K0_PELCU</name>
<keyword evidence="3" id="KW-1185">Reference proteome</keyword>
<dbReference type="AlphaFoldDB" id="A0AAD1S1K0"/>
<reference evidence="2" key="1">
    <citation type="submission" date="2022-03" db="EMBL/GenBank/DDBJ databases">
        <authorList>
            <person name="Alioto T."/>
            <person name="Alioto T."/>
            <person name="Gomez Garrido J."/>
        </authorList>
    </citation>
    <scope>NUCLEOTIDE SEQUENCE</scope>
</reference>
<feature type="compositionally biased region" description="Basic and acidic residues" evidence="1">
    <location>
        <begin position="70"/>
        <end position="83"/>
    </location>
</feature>
<feature type="compositionally biased region" description="Polar residues" evidence="1">
    <location>
        <begin position="95"/>
        <end position="104"/>
    </location>
</feature>
<feature type="compositionally biased region" description="Basic and acidic residues" evidence="1">
    <location>
        <begin position="50"/>
        <end position="59"/>
    </location>
</feature>
<organism evidence="2 3">
    <name type="scientific">Pelobates cultripes</name>
    <name type="common">Western spadefoot toad</name>
    <dbReference type="NCBI Taxonomy" id="61616"/>
    <lineage>
        <taxon>Eukaryota</taxon>
        <taxon>Metazoa</taxon>
        <taxon>Chordata</taxon>
        <taxon>Craniata</taxon>
        <taxon>Vertebrata</taxon>
        <taxon>Euteleostomi</taxon>
        <taxon>Amphibia</taxon>
        <taxon>Batrachia</taxon>
        <taxon>Anura</taxon>
        <taxon>Pelobatoidea</taxon>
        <taxon>Pelobatidae</taxon>
        <taxon>Pelobates</taxon>
    </lineage>
</organism>
<dbReference type="EMBL" id="OW240915">
    <property type="protein sequence ID" value="CAH2284773.1"/>
    <property type="molecule type" value="Genomic_DNA"/>
</dbReference>
<evidence type="ECO:0000313" key="2">
    <source>
        <dbReference type="EMBL" id="CAH2284773.1"/>
    </source>
</evidence>
<accession>A0AAD1S1K0</accession>
<sequence>MAWGRPTKLSTEPKCEPARNTQPRRCIPRWRIVRNPRTAGFPRWQSQPADRTDPRDRPANHPKQPQAPAGDHDRTDKRQERRRNPQGTYAAWNTRPHTTNPLRSSSHEHHYKATGTREHRGIPHIETPDSTCTTAANIGSTRNYELQKQAHRTNQGSEESLIENSCRVPSGPKCPLPRLGTGQLCTLSGLYSGHYKRCSDPVHMDTDGTYGPTCALTYLTTQHNQTIEQSAHTFHGTTPGKSTPPQKLYRTQASTYTGHIKHVDPRPG</sequence>
<feature type="compositionally biased region" description="Basic and acidic residues" evidence="1">
    <location>
        <begin position="115"/>
        <end position="127"/>
    </location>
</feature>
<proteinExistence type="predicted"/>
<protein>
    <submittedName>
        <fullName evidence="2">Uncharacterized protein</fullName>
    </submittedName>
</protein>
<feature type="region of interest" description="Disordered" evidence="1">
    <location>
        <begin position="1"/>
        <end position="131"/>
    </location>
</feature>
<evidence type="ECO:0000313" key="3">
    <source>
        <dbReference type="Proteomes" id="UP001295444"/>
    </source>
</evidence>
<dbReference type="Proteomes" id="UP001295444">
    <property type="component" value="Chromosome 04"/>
</dbReference>